<dbReference type="Pfam" id="PF00208">
    <property type="entry name" value="ELFV_dehydrog"/>
    <property type="match status" value="1"/>
</dbReference>
<dbReference type="RefSeq" id="WP_091814798.1">
    <property type="nucleotide sequence ID" value="NZ_FOCW01000001.1"/>
</dbReference>
<dbReference type="InterPro" id="IPR014362">
    <property type="entry name" value="Glu_DH"/>
</dbReference>
<dbReference type="GO" id="GO:0004354">
    <property type="term" value="F:glutamate dehydrogenase (NADP+) activity"/>
    <property type="evidence" value="ECO:0007669"/>
    <property type="project" value="UniProtKB-EC"/>
</dbReference>
<dbReference type="SMART" id="SM00839">
    <property type="entry name" value="ELFV_dehydrog"/>
    <property type="match status" value="1"/>
</dbReference>
<gene>
    <name evidence="12" type="ORF">SAMN02745977_01091</name>
</gene>
<comment type="function">
    <text evidence="1">Catalyzes the reversible oxidative deamination of glutamate to alpha-ketoglutarate and ammonia.</text>
</comment>
<dbReference type="SUPFAM" id="SSF51735">
    <property type="entry name" value="NAD(P)-binding Rossmann-fold domains"/>
    <property type="match status" value="1"/>
</dbReference>
<dbReference type="FunFam" id="1.10.285.10:FF:000001">
    <property type="entry name" value="Glutamate dehydrogenase"/>
    <property type="match status" value="1"/>
</dbReference>
<dbReference type="PANTHER" id="PTHR43571">
    <property type="entry name" value="NADP-SPECIFIC GLUTAMATE DEHYDROGENASE 1-RELATED"/>
    <property type="match status" value="1"/>
</dbReference>
<evidence type="ECO:0000256" key="2">
    <source>
        <dbReference type="ARBA" id="ARBA00006382"/>
    </source>
</evidence>
<dbReference type="PROSITE" id="PS00074">
    <property type="entry name" value="GLFV_DEHYDROGENASE"/>
    <property type="match status" value="1"/>
</dbReference>
<evidence type="ECO:0000313" key="12">
    <source>
        <dbReference type="EMBL" id="SEN32289.1"/>
    </source>
</evidence>
<dbReference type="STRING" id="1121117.SAMN02745977_01091"/>
<dbReference type="Gene3D" id="1.10.285.10">
    <property type="entry name" value="Glutamate Dehydrogenase, chain A, domain 3"/>
    <property type="match status" value="2"/>
</dbReference>
<dbReference type="AlphaFoldDB" id="A0A1H8FKP4"/>
<feature type="binding site" evidence="8">
    <location>
        <position position="116"/>
    </location>
    <ligand>
        <name>substrate</name>
    </ligand>
</feature>
<feature type="binding site" evidence="8">
    <location>
        <position position="92"/>
    </location>
    <ligand>
        <name>substrate</name>
    </ligand>
</feature>
<dbReference type="Gene3D" id="3.40.50.10860">
    <property type="entry name" value="Leucine Dehydrogenase, chain A, domain 1"/>
    <property type="match status" value="1"/>
</dbReference>
<dbReference type="Pfam" id="PF02812">
    <property type="entry name" value="ELFV_dehydrog_N"/>
    <property type="match status" value="1"/>
</dbReference>
<dbReference type="InterPro" id="IPR006095">
    <property type="entry name" value="Glu/Leu/Phe/Val/Trp_DH"/>
</dbReference>
<organism evidence="12 13">
    <name type="scientific">Brachymonas denitrificans DSM 15123</name>
    <dbReference type="NCBI Taxonomy" id="1121117"/>
    <lineage>
        <taxon>Bacteria</taxon>
        <taxon>Pseudomonadati</taxon>
        <taxon>Pseudomonadota</taxon>
        <taxon>Betaproteobacteria</taxon>
        <taxon>Burkholderiales</taxon>
        <taxon>Comamonadaceae</taxon>
        <taxon>Brachymonas</taxon>
    </lineage>
</organism>
<dbReference type="CDD" id="cd05313">
    <property type="entry name" value="NAD_bind_2_Glu_DH"/>
    <property type="match status" value="1"/>
</dbReference>
<dbReference type="Proteomes" id="UP000199531">
    <property type="component" value="Unassembled WGS sequence"/>
</dbReference>
<evidence type="ECO:0000256" key="4">
    <source>
        <dbReference type="ARBA" id="ARBA00023002"/>
    </source>
</evidence>
<comment type="similarity">
    <text evidence="2 6 10">Belongs to the Glu/Leu/Phe/Val dehydrogenases family.</text>
</comment>
<feature type="binding site" evidence="8">
    <location>
        <position position="211"/>
    </location>
    <ligand>
        <name>NAD(+)</name>
        <dbReference type="ChEBI" id="CHEBI:57540"/>
    </ligand>
</feature>
<evidence type="ECO:0000256" key="1">
    <source>
        <dbReference type="ARBA" id="ARBA00003868"/>
    </source>
</evidence>
<dbReference type="FunFam" id="3.40.50.10860:FF:000002">
    <property type="entry name" value="Glutamate dehydrogenase"/>
    <property type="match status" value="1"/>
</dbReference>
<dbReference type="InterPro" id="IPR033922">
    <property type="entry name" value="NAD_bind_Glu_DH"/>
</dbReference>
<evidence type="ECO:0000256" key="9">
    <source>
        <dbReference type="PIRSR" id="PIRSR000185-3"/>
    </source>
</evidence>
<evidence type="ECO:0000256" key="6">
    <source>
        <dbReference type="PIRNR" id="PIRNR000185"/>
    </source>
</evidence>
<feature type="binding site" evidence="8">
    <location>
        <position position="113"/>
    </location>
    <ligand>
        <name>substrate</name>
    </ligand>
</feature>
<dbReference type="PANTHER" id="PTHR43571:SF1">
    <property type="entry name" value="NADP-SPECIFIC GLUTAMATE DEHYDROGENASE 1-RELATED"/>
    <property type="match status" value="1"/>
</dbReference>
<dbReference type="InterPro" id="IPR006096">
    <property type="entry name" value="Glu/Leu/Phe/Val/Trp_DH_C"/>
</dbReference>
<keyword evidence="4 6" id="KW-0560">Oxidoreductase</keyword>
<name>A0A1H8FKP4_9BURK</name>
<comment type="catalytic activity">
    <reaction evidence="5">
        <text>L-glutamate + NADP(+) + H2O = 2-oxoglutarate + NH4(+) + NADPH + H(+)</text>
        <dbReference type="Rhea" id="RHEA:11612"/>
        <dbReference type="ChEBI" id="CHEBI:15377"/>
        <dbReference type="ChEBI" id="CHEBI:15378"/>
        <dbReference type="ChEBI" id="CHEBI:16810"/>
        <dbReference type="ChEBI" id="CHEBI:28938"/>
        <dbReference type="ChEBI" id="CHEBI:29985"/>
        <dbReference type="ChEBI" id="CHEBI:57783"/>
        <dbReference type="ChEBI" id="CHEBI:58349"/>
        <dbReference type="EC" id="1.4.1.4"/>
    </reaction>
</comment>
<keyword evidence="8" id="KW-0520">NAD</keyword>
<evidence type="ECO:0000256" key="5">
    <source>
        <dbReference type="ARBA" id="ARBA00048584"/>
    </source>
</evidence>
<dbReference type="Gene3D" id="3.40.50.720">
    <property type="entry name" value="NAD(P)-binding Rossmann-like Domain"/>
    <property type="match status" value="1"/>
</dbReference>
<dbReference type="SUPFAM" id="SSF53223">
    <property type="entry name" value="Aminoacid dehydrogenase-like, N-terminal domain"/>
    <property type="match status" value="1"/>
</dbReference>
<accession>A0A1H8FKP4</accession>
<keyword evidence="8" id="KW-0547">Nucleotide-binding</keyword>
<keyword evidence="13" id="KW-1185">Reference proteome</keyword>
<sequence>MLQNSSLDSFLATLIKRDPNQPEFLQAVKEVLSSLWPFVQQNPRYAQQALLERLCEPERVVQFRVSWQDDKGQTHVNRAFRIQHSNAIGPFKGGMRFHPSVNLSILKFLAFEQTFKNALTTLPMGGGKGGSDFDPKGKSDNEVMRFCQALMTELYRHIGPDTDVPAGDIGVGAREVGFMNGMMKKLSNNTGTVFTGRGLTYGGSLIRPEATGYGTVYFAQAMLQHAGNSMEGKTVSVSGSGNVAQYAIEKAMEFGAKVVTASDSNGTVYDANGFTKEKLLALMDLKNEKRGRMSEFAQQFGLEYIDGKTPWHIPVDIALPCATQNELNEDDAKTLVKNGVICVAEGANMPSTLEAVDVFLANEQVLYAPGKASNAGGVAVSGLEMAQGAQRLYWSSQEVDAKLLNIMTDIHSNCVAYGSKDGKGRVNYVNGANIAGFVKVADAMLAQGVC</sequence>
<dbReference type="OrthoDB" id="9803297at2"/>
<evidence type="ECO:0000256" key="3">
    <source>
        <dbReference type="ARBA" id="ARBA00011643"/>
    </source>
</evidence>
<dbReference type="FunFam" id="3.40.50.720:FF:000030">
    <property type="entry name" value="Glutamate dehydrogenase"/>
    <property type="match status" value="1"/>
</dbReference>
<dbReference type="InterPro" id="IPR050724">
    <property type="entry name" value="Glu_Leu_Phe_Val_DH"/>
</dbReference>
<feature type="site" description="Important for catalysis" evidence="9">
    <location>
        <position position="168"/>
    </location>
</feature>
<dbReference type="InterPro" id="IPR006097">
    <property type="entry name" value="Glu/Leu/Phe/Val/Trp_DH_dimer"/>
</dbReference>
<protein>
    <recommendedName>
        <fullName evidence="6">Glutamate dehydrogenase</fullName>
    </recommendedName>
</protein>
<dbReference type="PRINTS" id="PR00082">
    <property type="entry name" value="GLFDHDRGNASE"/>
</dbReference>
<evidence type="ECO:0000256" key="7">
    <source>
        <dbReference type="PIRSR" id="PIRSR000185-1"/>
    </source>
</evidence>
<dbReference type="EMBL" id="FOCW01000001">
    <property type="protein sequence ID" value="SEN32289.1"/>
    <property type="molecule type" value="Genomic_DNA"/>
</dbReference>
<dbReference type="GO" id="GO:0006537">
    <property type="term" value="P:glutamate biosynthetic process"/>
    <property type="evidence" value="ECO:0007669"/>
    <property type="project" value="UniProtKB-ARBA"/>
</dbReference>
<evidence type="ECO:0000256" key="8">
    <source>
        <dbReference type="PIRSR" id="PIRSR000185-2"/>
    </source>
</evidence>
<dbReference type="InterPro" id="IPR033524">
    <property type="entry name" value="Glu/Leu/Phe/Val_DH_AS"/>
</dbReference>
<dbReference type="NCBIfam" id="NF006929">
    <property type="entry name" value="PRK09414.1"/>
    <property type="match status" value="1"/>
</dbReference>
<evidence type="ECO:0000256" key="10">
    <source>
        <dbReference type="RuleBase" id="RU004417"/>
    </source>
</evidence>
<evidence type="ECO:0000259" key="11">
    <source>
        <dbReference type="SMART" id="SM00839"/>
    </source>
</evidence>
<dbReference type="InterPro" id="IPR046346">
    <property type="entry name" value="Aminoacid_DH-like_N_sf"/>
</dbReference>
<reference evidence="12 13" key="1">
    <citation type="submission" date="2016-10" db="EMBL/GenBank/DDBJ databases">
        <authorList>
            <person name="de Groot N.N."/>
        </authorList>
    </citation>
    <scope>NUCLEOTIDE SEQUENCE [LARGE SCALE GENOMIC DNA]</scope>
    <source>
        <strain evidence="12 13">DSM 15123</strain>
    </source>
</reference>
<dbReference type="GO" id="GO:0000166">
    <property type="term" value="F:nucleotide binding"/>
    <property type="evidence" value="ECO:0007669"/>
    <property type="project" value="UniProtKB-KW"/>
</dbReference>
<dbReference type="PIRSF" id="PIRSF000185">
    <property type="entry name" value="Glu_DH"/>
    <property type="match status" value="1"/>
</dbReference>
<dbReference type="InterPro" id="IPR036291">
    <property type="entry name" value="NAD(P)-bd_dom_sf"/>
</dbReference>
<feature type="binding site" evidence="8">
    <location>
        <position position="381"/>
    </location>
    <ligand>
        <name>substrate</name>
    </ligand>
</feature>
<feature type="active site" description="Proton donor" evidence="7">
    <location>
        <position position="128"/>
    </location>
</feature>
<comment type="subunit">
    <text evidence="3">Homohexamer.</text>
</comment>
<dbReference type="GO" id="GO:0005829">
    <property type="term" value="C:cytosol"/>
    <property type="evidence" value="ECO:0007669"/>
    <property type="project" value="TreeGrafter"/>
</dbReference>
<feature type="domain" description="Glutamate/phenylalanine/leucine/valine/L-tryptophan dehydrogenase C-terminal" evidence="11">
    <location>
        <begin position="204"/>
        <end position="448"/>
    </location>
</feature>
<evidence type="ECO:0000313" key="13">
    <source>
        <dbReference type="Proteomes" id="UP000199531"/>
    </source>
</evidence>
<proteinExistence type="inferred from homology"/>
<feature type="binding site" evidence="8">
    <location>
        <position position="242"/>
    </location>
    <ligand>
        <name>NAD(+)</name>
        <dbReference type="ChEBI" id="CHEBI:57540"/>
    </ligand>
</feature>
<feature type="binding site" evidence="8">
    <location>
        <position position="167"/>
    </location>
    <ligand>
        <name>substrate</name>
    </ligand>
</feature>